<dbReference type="InterPro" id="IPR010352">
    <property type="entry name" value="DUF945"/>
</dbReference>
<evidence type="ECO:0000313" key="4">
    <source>
        <dbReference type="Proteomes" id="UP000255297"/>
    </source>
</evidence>
<evidence type="ECO:0000256" key="2">
    <source>
        <dbReference type="SAM" id="Phobius"/>
    </source>
</evidence>
<dbReference type="Pfam" id="PF06097">
    <property type="entry name" value="DUF945"/>
    <property type="match status" value="1"/>
</dbReference>
<keyword evidence="2" id="KW-0472">Membrane</keyword>
<evidence type="ECO:0000256" key="1">
    <source>
        <dbReference type="SAM" id="MobiDB-lite"/>
    </source>
</evidence>
<keyword evidence="4" id="KW-1185">Reference proteome</keyword>
<protein>
    <submittedName>
        <fullName evidence="3">Putative virulence protein</fullName>
    </submittedName>
</protein>
<feature type="transmembrane region" description="Helical" evidence="2">
    <location>
        <begin position="7"/>
        <end position="27"/>
    </location>
</feature>
<evidence type="ECO:0000313" key="3">
    <source>
        <dbReference type="EMBL" id="STY29868.1"/>
    </source>
</evidence>
<keyword evidence="2" id="KW-0812">Transmembrane</keyword>
<name>A0A378LVN5_9GAMM</name>
<proteinExistence type="predicted"/>
<reference evidence="3 4" key="1">
    <citation type="submission" date="2018-06" db="EMBL/GenBank/DDBJ databases">
        <authorList>
            <consortium name="Pathogen Informatics"/>
            <person name="Doyle S."/>
        </authorList>
    </citation>
    <scope>NUCLEOTIDE SEQUENCE [LARGE SCALE GENOMIC DNA]</scope>
    <source>
        <strain evidence="3 4">NCTC11532</strain>
    </source>
</reference>
<dbReference type="Proteomes" id="UP000255297">
    <property type="component" value="Unassembled WGS sequence"/>
</dbReference>
<gene>
    <name evidence="3" type="ORF">NCTC11532_02070</name>
</gene>
<accession>A0A378LVN5</accession>
<dbReference type="RefSeq" id="WP_031564748.1">
    <property type="nucleotide sequence ID" value="NZ_CAAAIS010000001.1"/>
</dbReference>
<feature type="region of interest" description="Disordered" evidence="1">
    <location>
        <begin position="390"/>
        <end position="411"/>
    </location>
</feature>
<dbReference type="STRING" id="1122170.GCA_000701265_00416"/>
<dbReference type="EMBL" id="UGPB01000001">
    <property type="protein sequence ID" value="STY29868.1"/>
    <property type="molecule type" value="Genomic_DNA"/>
</dbReference>
<organism evidence="3 4">
    <name type="scientific">Legionella wadsworthii</name>
    <dbReference type="NCBI Taxonomy" id="28088"/>
    <lineage>
        <taxon>Bacteria</taxon>
        <taxon>Pseudomonadati</taxon>
        <taxon>Pseudomonadota</taxon>
        <taxon>Gammaproteobacteria</taxon>
        <taxon>Legionellales</taxon>
        <taxon>Legionellaceae</taxon>
        <taxon>Legionella</taxon>
    </lineage>
</organism>
<sequence>MKKWTGIILSIIVVLILISYFAIGFLIENTLYKNINSIPKSSAFNIQLNKYHRGWFSSRAAISLKMHIPAQTTTDNNGITKTEPSADIDMEFPVLIKHGPFIITSYGLRFGAGLVTTQPETHYQAFISYLNRTIFRYTLPSFAMEGKIGQNEGNFQFSWQGLSSLIRVSSNLDHIDGNFKLLGMKGAANNPSNPQNNLTFDIGKISYDYQFKQHQDWLWIGKTRFKIPSLDLNLAGKHAFGLTQFIFQAGSDVTSDQMNVDLKVSLQKLLVMNQNYGPGVFHLSIRNLDPAVAAQINQQEFNLIQNNSDPNLIILALATESPKLLAKGAVFELSEMNLTVPEGKITGNFKLAVPQNQGNDLSHLMQNIYGEGHFRAPIATIKSMVTASLKSNNSQPNANVQSNSPPINTDPTQILVKPENEALQADNLLKNLVDKGFLKIEGNDYSLTFKIENQKILINGVLFHPEMMK</sequence>
<keyword evidence="2" id="KW-1133">Transmembrane helix</keyword>
<dbReference type="AlphaFoldDB" id="A0A378LVN5"/>
<dbReference type="OrthoDB" id="5651145at2"/>